<evidence type="ECO:0000259" key="20">
    <source>
        <dbReference type="PROSITE" id="PS51383"/>
    </source>
</evidence>
<evidence type="ECO:0000256" key="2">
    <source>
        <dbReference type="ARBA" id="ARBA00000909"/>
    </source>
</evidence>
<comment type="similarity">
    <text evidence="17">Belongs to the NnrD/CARKD family.</text>
</comment>
<proteinExistence type="inferred from homology"/>
<evidence type="ECO:0000256" key="14">
    <source>
        <dbReference type="ARBA" id="ARBA00025153"/>
    </source>
</evidence>
<keyword evidence="6 17" id="KW-0547">Nucleotide-binding</keyword>
<evidence type="ECO:0000256" key="7">
    <source>
        <dbReference type="ARBA" id="ARBA00022840"/>
    </source>
</evidence>
<evidence type="ECO:0000256" key="12">
    <source>
        <dbReference type="ARBA" id="ARBA00023239"/>
    </source>
</evidence>
<keyword evidence="10 17" id="KW-0520">NAD</keyword>
<comment type="caution">
    <text evidence="18">Lacks conserved residue(s) required for the propagation of feature annotation.</text>
</comment>
<sequence>MLCVDTPTAALPLHDATTARQLETHALAQHPPHALMQVAGWALARWVLALAPHARRIWVVCGPGNNGGDGLVAARWLHEWGKSVEVSLLGDPARLPHDAAHALASALDAGLQPHPQPEPQQPPDVIVDALLGLGQSRAPAGALAQAVRAMARARHHPHTQVLAVDLPTGLCADSGQPLGEPCVRADATLALLSLKPGLYTGQGRDWAGALWWAPLLAPSHPAWQMVPASAGLTGQADVRTLLAPRQHAQHKGSFGDVWVMGGSAGMAGAAQLAARAALHAGAGRVYLAPAAADGPPPGADPLQPELMHRTPRDWRASDALAAATVVCGCGGGAAVADVLPEVLAHSARLVLDADALNAVAASPALRAALVQRAQRQHATVLTPHPLEAARLLGSSTAQVQARRSEAAQRLAQQLHAVVVLKGSGSVLAQPDGHWWINPTGNARLATPGSGDVLAGWLGGLWSTQGAGPGAQDVAQARRCAAAAVWLHGQAAVGDTRLPLPAAALIAAMGDAVRTL</sequence>
<evidence type="ECO:0000256" key="1">
    <source>
        <dbReference type="ARBA" id="ARBA00000013"/>
    </source>
</evidence>
<evidence type="ECO:0000259" key="21">
    <source>
        <dbReference type="PROSITE" id="PS51385"/>
    </source>
</evidence>
<accession>A0A221KGC5</accession>
<dbReference type="Pfam" id="PF01256">
    <property type="entry name" value="Carb_kinase"/>
    <property type="match status" value="1"/>
</dbReference>
<feature type="binding site" evidence="18">
    <location>
        <position position="165"/>
    </location>
    <ligand>
        <name>(6S)-NADPHX</name>
        <dbReference type="ChEBI" id="CHEBI:64076"/>
    </ligand>
</feature>
<evidence type="ECO:0000256" key="3">
    <source>
        <dbReference type="ARBA" id="ARBA00006001"/>
    </source>
</evidence>
<dbReference type="PIRSF" id="PIRSF017184">
    <property type="entry name" value="Nnr"/>
    <property type="match status" value="1"/>
</dbReference>
<dbReference type="NCBIfam" id="TIGR00196">
    <property type="entry name" value="yjeF_cterm"/>
    <property type="match status" value="1"/>
</dbReference>
<evidence type="ECO:0000256" key="5">
    <source>
        <dbReference type="ARBA" id="ARBA00022723"/>
    </source>
</evidence>
<dbReference type="EMBL" id="CP022423">
    <property type="protein sequence ID" value="ASM78076.1"/>
    <property type="molecule type" value="Genomic_DNA"/>
</dbReference>
<feature type="binding site" evidence="17">
    <location>
        <position position="451"/>
    </location>
    <ligand>
        <name>(6S)-NADPHX</name>
        <dbReference type="ChEBI" id="CHEBI:64076"/>
    </ligand>
</feature>
<dbReference type="HAMAP" id="MF_01965">
    <property type="entry name" value="NADHX_dehydratase"/>
    <property type="match status" value="1"/>
</dbReference>
<dbReference type="GO" id="GO:0052856">
    <property type="term" value="F:NAD(P)HX epimerase activity"/>
    <property type="evidence" value="ECO:0007669"/>
    <property type="project" value="UniProtKB-UniRule"/>
</dbReference>
<evidence type="ECO:0000256" key="10">
    <source>
        <dbReference type="ARBA" id="ARBA00023027"/>
    </source>
</evidence>
<evidence type="ECO:0000256" key="18">
    <source>
        <dbReference type="HAMAP-Rule" id="MF_01966"/>
    </source>
</evidence>
<comment type="catalytic activity">
    <reaction evidence="16 17 19">
        <text>(6S)-NADPHX + ADP = AMP + phosphate + NADPH + H(+)</text>
        <dbReference type="Rhea" id="RHEA:32235"/>
        <dbReference type="ChEBI" id="CHEBI:15378"/>
        <dbReference type="ChEBI" id="CHEBI:43474"/>
        <dbReference type="ChEBI" id="CHEBI:57783"/>
        <dbReference type="ChEBI" id="CHEBI:64076"/>
        <dbReference type="ChEBI" id="CHEBI:456215"/>
        <dbReference type="ChEBI" id="CHEBI:456216"/>
        <dbReference type="EC" id="4.2.1.136"/>
    </reaction>
</comment>
<dbReference type="GO" id="GO:0005524">
    <property type="term" value="F:ATP binding"/>
    <property type="evidence" value="ECO:0007669"/>
    <property type="project" value="UniProtKB-UniRule"/>
</dbReference>
<dbReference type="PROSITE" id="PS51385">
    <property type="entry name" value="YJEF_N"/>
    <property type="match status" value="1"/>
</dbReference>
<feature type="binding site" evidence="18">
    <location>
        <position position="66"/>
    </location>
    <ligand>
        <name>K(+)</name>
        <dbReference type="ChEBI" id="CHEBI:29103"/>
    </ligand>
</feature>
<dbReference type="GO" id="GO:0046872">
    <property type="term" value="F:metal ion binding"/>
    <property type="evidence" value="ECO:0007669"/>
    <property type="project" value="UniProtKB-UniRule"/>
</dbReference>
<dbReference type="KEGG" id="vff:VITFI_CDS2298"/>
<keyword evidence="7 17" id="KW-0067">ATP-binding</keyword>
<dbReference type="InterPro" id="IPR004443">
    <property type="entry name" value="YjeF_N_dom"/>
</dbReference>
<keyword evidence="12 17" id="KW-0456">Lyase</keyword>
<organism evidence="22 23">
    <name type="scientific">Vitreoscilla filiformis</name>
    <dbReference type="NCBI Taxonomy" id="63"/>
    <lineage>
        <taxon>Bacteria</taxon>
        <taxon>Pseudomonadati</taxon>
        <taxon>Pseudomonadota</taxon>
        <taxon>Betaproteobacteria</taxon>
        <taxon>Neisseriales</taxon>
        <taxon>Neisseriaceae</taxon>
        <taxon>Vitreoscilla</taxon>
    </lineage>
</organism>
<feature type="binding site" evidence="17">
    <location>
        <begin position="421"/>
        <end position="425"/>
    </location>
    <ligand>
        <name>AMP</name>
        <dbReference type="ChEBI" id="CHEBI:456215"/>
    </ligand>
</feature>
<feature type="binding site" evidence="18">
    <location>
        <begin position="132"/>
        <end position="138"/>
    </location>
    <ligand>
        <name>(6S)-NADPHX</name>
        <dbReference type="ChEBI" id="CHEBI:64076"/>
    </ligand>
</feature>
<evidence type="ECO:0000256" key="16">
    <source>
        <dbReference type="ARBA" id="ARBA00049209"/>
    </source>
</evidence>
<feature type="binding site" evidence="17">
    <location>
        <position position="328"/>
    </location>
    <ligand>
        <name>(6S)-NADPHX</name>
        <dbReference type="ChEBI" id="CHEBI:64076"/>
    </ligand>
</feature>
<evidence type="ECO:0000256" key="11">
    <source>
        <dbReference type="ARBA" id="ARBA00023235"/>
    </source>
</evidence>
<keyword evidence="22" id="KW-0418">Kinase</keyword>
<evidence type="ECO:0000313" key="23">
    <source>
        <dbReference type="Proteomes" id="UP000199729"/>
    </source>
</evidence>
<dbReference type="InterPro" id="IPR036652">
    <property type="entry name" value="YjeF_N_dom_sf"/>
</dbReference>
<dbReference type="NCBIfam" id="TIGR00197">
    <property type="entry name" value="yjeF_nterm"/>
    <property type="match status" value="1"/>
</dbReference>
<dbReference type="EC" id="5.1.99.6" evidence="19"/>
<evidence type="ECO:0000256" key="4">
    <source>
        <dbReference type="ARBA" id="ARBA00009524"/>
    </source>
</evidence>
<dbReference type="GO" id="GO:0110051">
    <property type="term" value="P:metabolite repair"/>
    <property type="evidence" value="ECO:0007669"/>
    <property type="project" value="TreeGrafter"/>
</dbReference>
<feature type="binding site" evidence="17">
    <location>
        <position position="384"/>
    </location>
    <ligand>
        <name>(6S)-NADPHX</name>
        <dbReference type="ChEBI" id="CHEBI:64076"/>
    </ligand>
</feature>
<feature type="binding site" evidence="18">
    <location>
        <begin position="65"/>
        <end position="69"/>
    </location>
    <ligand>
        <name>(6S)-NADPHX</name>
        <dbReference type="ChEBI" id="CHEBI:64076"/>
    </ligand>
</feature>
<dbReference type="PANTHER" id="PTHR12592">
    <property type="entry name" value="ATP-DEPENDENT (S)-NAD(P)H-HYDRATE DEHYDRATASE FAMILY MEMBER"/>
    <property type="match status" value="1"/>
</dbReference>
<dbReference type="InterPro" id="IPR029056">
    <property type="entry name" value="Ribokinase-like"/>
</dbReference>
<keyword evidence="13" id="KW-0511">Multifunctional enzyme</keyword>
<comment type="catalytic activity">
    <reaction evidence="2 18 19">
        <text>(6R)-NADPHX = (6S)-NADPHX</text>
        <dbReference type="Rhea" id="RHEA:32227"/>
        <dbReference type="ChEBI" id="CHEBI:64076"/>
        <dbReference type="ChEBI" id="CHEBI:64077"/>
        <dbReference type="EC" id="5.1.99.6"/>
    </reaction>
</comment>
<feature type="domain" description="YjeF C-terminal" evidence="20">
    <location>
        <begin position="234"/>
        <end position="515"/>
    </location>
</feature>
<comment type="catalytic activity">
    <reaction evidence="15 17 19">
        <text>(6S)-NADHX + ADP = AMP + phosphate + NADH + H(+)</text>
        <dbReference type="Rhea" id="RHEA:32223"/>
        <dbReference type="ChEBI" id="CHEBI:15378"/>
        <dbReference type="ChEBI" id="CHEBI:43474"/>
        <dbReference type="ChEBI" id="CHEBI:57945"/>
        <dbReference type="ChEBI" id="CHEBI:64074"/>
        <dbReference type="ChEBI" id="CHEBI:456215"/>
        <dbReference type="ChEBI" id="CHEBI:456216"/>
        <dbReference type="EC" id="4.2.1.136"/>
    </reaction>
</comment>
<keyword evidence="11 18" id="KW-0413">Isomerase</keyword>
<feature type="binding site" evidence="18">
    <location>
        <position position="168"/>
    </location>
    <ligand>
        <name>K(+)</name>
        <dbReference type="ChEBI" id="CHEBI:29103"/>
    </ligand>
</feature>
<comment type="similarity">
    <text evidence="18">Belongs to the NnrE/AIBP family.</text>
</comment>
<dbReference type="Gene3D" id="3.40.1190.20">
    <property type="match status" value="1"/>
</dbReference>
<reference evidence="22 23" key="1">
    <citation type="submission" date="2017-07" db="EMBL/GenBank/DDBJ databases">
        <title>Complete Genome Sequence of the cosmetic ferment Vitreoscilla filiformis (ATCC15551).</title>
        <authorList>
            <person name="Contreras S."/>
            <person name="Sagory-Zalkind P."/>
            <person name="Blanquart H."/>
            <person name="Iltis A."/>
            <person name="Morand S.C."/>
        </authorList>
    </citation>
    <scope>NUCLEOTIDE SEQUENCE [LARGE SCALE GENOMIC DNA]</scope>
    <source>
        <strain evidence="22 23">ATCC 15551</strain>
    </source>
</reference>
<feature type="binding site" evidence="17">
    <location>
        <position position="269"/>
    </location>
    <ligand>
        <name>(6S)-NADPHX</name>
        <dbReference type="ChEBI" id="CHEBI:64076"/>
    </ligand>
</feature>
<name>A0A221KGC5_VITFI</name>
<evidence type="ECO:0000256" key="19">
    <source>
        <dbReference type="PIRNR" id="PIRNR017184"/>
    </source>
</evidence>
<evidence type="ECO:0000256" key="15">
    <source>
        <dbReference type="ARBA" id="ARBA00048238"/>
    </source>
</evidence>
<dbReference type="AlphaFoldDB" id="A0A221KGC5"/>
<dbReference type="EC" id="4.2.1.136" evidence="19"/>
<dbReference type="PROSITE" id="PS51383">
    <property type="entry name" value="YJEF_C_3"/>
    <property type="match status" value="1"/>
</dbReference>
<gene>
    <name evidence="17" type="primary">nnrD</name>
    <name evidence="18" type="synonym">nnrE</name>
    <name evidence="22" type="ORF">VITFI_CDS2298</name>
</gene>
<dbReference type="SUPFAM" id="SSF64153">
    <property type="entry name" value="YjeF N-terminal domain-like"/>
    <property type="match status" value="1"/>
</dbReference>
<dbReference type="GO" id="GO:0046496">
    <property type="term" value="P:nicotinamide nucleotide metabolic process"/>
    <property type="evidence" value="ECO:0007669"/>
    <property type="project" value="UniProtKB-UniRule"/>
</dbReference>
<evidence type="ECO:0000256" key="6">
    <source>
        <dbReference type="ARBA" id="ARBA00022741"/>
    </source>
</evidence>
<dbReference type="CDD" id="cd01171">
    <property type="entry name" value="YXKO-related"/>
    <property type="match status" value="1"/>
</dbReference>
<comment type="function">
    <text evidence="14 19">Bifunctional enzyme that catalyzes the epimerization of the S- and R-forms of NAD(P)HX and the dehydration of the S-form of NAD(P)HX at the expense of ADP, which is converted to AMP. This allows the repair of both epimers of NAD(P)HX, a damaged form of NAD(P)H that is a result of enzymatic or heat-dependent hydration.</text>
</comment>
<keyword evidence="23" id="KW-1185">Reference proteome</keyword>
<dbReference type="SUPFAM" id="SSF53613">
    <property type="entry name" value="Ribokinase-like"/>
    <property type="match status" value="1"/>
</dbReference>
<feature type="binding site" evidence="18">
    <location>
        <position position="128"/>
    </location>
    <ligand>
        <name>K(+)</name>
        <dbReference type="ChEBI" id="CHEBI:29103"/>
    </ligand>
</feature>
<evidence type="ECO:0000256" key="17">
    <source>
        <dbReference type="HAMAP-Rule" id="MF_01965"/>
    </source>
</evidence>
<evidence type="ECO:0000313" key="22">
    <source>
        <dbReference type="EMBL" id="ASM78076.1"/>
    </source>
</evidence>
<feature type="domain" description="YjeF N-terminal" evidence="21">
    <location>
        <begin position="19"/>
        <end position="223"/>
    </location>
</feature>
<feature type="binding site" evidence="17">
    <location>
        <position position="450"/>
    </location>
    <ligand>
        <name>AMP</name>
        <dbReference type="ChEBI" id="CHEBI:456215"/>
    </ligand>
</feature>
<evidence type="ECO:0000256" key="13">
    <source>
        <dbReference type="ARBA" id="ARBA00023268"/>
    </source>
</evidence>
<comment type="function">
    <text evidence="17">Catalyzes the dehydration of the S-form of NAD(P)HX at the expense of ADP, which is converted to AMP. Together with NAD(P)HX epimerase, which catalyzes the epimerization of the S- and R-forms, the enzyme allows the repair of both epimers of NAD(P)HX, a damaged form of NAD(P)H that is a result of enzymatic or heat-dependent hydration.</text>
</comment>
<keyword evidence="22" id="KW-0808">Transferase</keyword>
<dbReference type="GO" id="GO:0052855">
    <property type="term" value="F:ADP-dependent NAD(P)H-hydrate dehydratase activity"/>
    <property type="evidence" value="ECO:0007669"/>
    <property type="project" value="UniProtKB-UniRule"/>
</dbReference>
<keyword evidence="5 18" id="KW-0479">Metal-binding</keyword>
<keyword evidence="8 17" id="KW-0521">NADP</keyword>
<dbReference type="Proteomes" id="UP000199729">
    <property type="component" value="Chromosome"/>
</dbReference>
<keyword evidence="9 18" id="KW-0630">Potassium</keyword>
<protein>
    <recommendedName>
        <fullName evidence="19">Bifunctional NAD(P)H-hydrate repair enzyme</fullName>
    </recommendedName>
    <alternativeName>
        <fullName evidence="19">Nicotinamide nucleotide repair protein</fullName>
    </alternativeName>
    <domain>
        <recommendedName>
            <fullName evidence="19">ADP-dependent (S)-NAD(P)H-hydrate dehydratase</fullName>
            <ecNumber evidence="19">4.2.1.136</ecNumber>
        </recommendedName>
        <alternativeName>
            <fullName evidence="19">ADP-dependent NAD(P)HX dehydratase</fullName>
        </alternativeName>
    </domain>
    <domain>
        <recommendedName>
            <fullName evidence="19">NAD(P)H-hydrate epimerase</fullName>
            <ecNumber evidence="19">5.1.99.6</ecNumber>
        </recommendedName>
    </domain>
</protein>
<dbReference type="InterPro" id="IPR030677">
    <property type="entry name" value="Nnr"/>
</dbReference>
<comment type="similarity">
    <text evidence="3 19">In the N-terminal section; belongs to the NnrE/AIBP family.</text>
</comment>
<comment type="cofactor">
    <cofactor evidence="18 19">
        <name>K(+)</name>
        <dbReference type="ChEBI" id="CHEBI:29103"/>
    </cofactor>
    <text evidence="18 19">Binds 1 potassium ion per subunit.</text>
</comment>
<dbReference type="HAMAP" id="MF_01966">
    <property type="entry name" value="NADHX_epimerase"/>
    <property type="match status" value="1"/>
</dbReference>
<dbReference type="Gene3D" id="3.40.50.10260">
    <property type="entry name" value="YjeF N-terminal domain"/>
    <property type="match status" value="1"/>
</dbReference>
<dbReference type="InterPro" id="IPR000631">
    <property type="entry name" value="CARKD"/>
</dbReference>
<comment type="similarity">
    <text evidence="4 19">In the C-terminal section; belongs to the NnrD/CARKD family.</text>
</comment>
<comment type="function">
    <text evidence="18">Catalyzes the epimerization of the S- and R-forms of NAD(P)HX, a damaged form of NAD(P)H that is a result of enzymatic or heat-dependent hydration. This is a prerequisite for the S-specific NAD(P)H-hydrate dehydratase to allow the repair of both epimers of NAD(P)HX.</text>
</comment>
<comment type="subunit">
    <text evidence="17">Homotetramer.</text>
</comment>
<dbReference type="PANTHER" id="PTHR12592:SF0">
    <property type="entry name" value="ATP-DEPENDENT (S)-NAD(P)H-HYDRATE DEHYDRATASE"/>
    <property type="match status" value="1"/>
</dbReference>
<dbReference type="Pfam" id="PF03853">
    <property type="entry name" value="YjeF_N"/>
    <property type="match status" value="1"/>
</dbReference>
<evidence type="ECO:0000256" key="8">
    <source>
        <dbReference type="ARBA" id="ARBA00022857"/>
    </source>
</evidence>
<comment type="cofactor">
    <cofactor evidence="17">
        <name>Mg(2+)</name>
        <dbReference type="ChEBI" id="CHEBI:18420"/>
    </cofactor>
</comment>
<evidence type="ECO:0000256" key="9">
    <source>
        <dbReference type="ARBA" id="ARBA00022958"/>
    </source>
</evidence>
<dbReference type="GO" id="GO:0016301">
    <property type="term" value="F:kinase activity"/>
    <property type="evidence" value="ECO:0007669"/>
    <property type="project" value="UniProtKB-KW"/>
</dbReference>
<comment type="catalytic activity">
    <reaction evidence="1 18 19">
        <text>(6R)-NADHX = (6S)-NADHX</text>
        <dbReference type="Rhea" id="RHEA:32215"/>
        <dbReference type="ChEBI" id="CHEBI:64074"/>
        <dbReference type="ChEBI" id="CHEBI:64075"/>
        <dbReference type="EC" id="5.1.99.6"/>
    </reaction>
</comment>